<accession>A0A498NQA6</accession>
<dbReference type="AlphaFoldDB" id="A0A498NQA6"/>
<evidence type="ECO:0000256" key="2">
    <source>
        <dbReference type="SAM" id="MobiDB-lite"/>
    </source>
</evidence>
<evidence type="ECO:0000256" key="1">
    <source>
        <dbReference type="SAM" id="Coils"/>
    </source>
</evidence>
<protein>
    <submittedName>
        <fullName evidence="3">Serine arginine-rich splicing factor 4-like isoform X6</fullName>
    </submittedName>
</protein>
<feature type="region of interest" description="Disordered" evidence="2">
    <location>
        <begin position="220"/>
        <end position="342"/>
    </location>
</feature>
<evidence type="ECO:0000313" key="4">
    <source>
        <dbReference type="Proteomes" id="UP000290572"/>
    </source>
</evidence>
<comment type="caution">
    <text evidence="3">The sequence shown here is derived from an EMBL/GenBank/DDBJ whole genome shotgun (WGS) entry which is preliminary data.</text>
</comment>
<reference evidence="3 4" key="1">
    <citation type="submission" date="2018-03" db="EMBL/GenBank/DDBJ databases">
        <title>Draft genome sequence of Rohu Carp (Labeo rohita).</title>
        <authorList>
            <person name="Das P."/>
            <person name="Kushwaha B."/>
            <person name="Joshi C.G."/>
            <person name="Kumar D."/>
            <person name="Nagpure N.S."/>
            <person name="Sahoo L."/>
            <person name="Das S.P."/>
            <person name="Bit A."/>
            <person name="Patnaik S."/>
            <person name="Meher P.K."/>
            <person name="Jayasankar P."/>
            <person name="Koringa P.G."/>
            <person name="Patel N.V."/>
            <person name="Hinsu A.T."/>
            <person name="Kumar R."/>
            <person name="Pandey M."/>
            <person name="Agarwal S."/>
            <person name="Srivastava S."/>
            <person name="Singh M."/>
            <person name="Iquebal M.A."/>
            <person name="Jaiswal S."/>
            <person name="Angadi U.B."/>
            <person name="Kumar N."/>
            <person name="Raza M."/>
            <person name="Shah T.M."/>
            <person name="Rai A."/>
            <person name="Jena J.K."/>
        </authorList>
    </citation>
    <scope>NUCLEOTIDE SEQUENCE [LARGE SCALE GENOMIC DNA]</scope>
    <source>
        <strain evidence="3">DASCIFA01</strain>
        <tissue evidence="3">Testis</tissue>
    </source>
</reference>
<feature type="compositionally biased region" description="Polar residues" evidence="2">
    <location>
        <begin position="264"/>
        <end position="281"/>
    </location>
</feature>
<organism evidence="3 4">
    <name type="scientific">Labeo rohita</name>
    <name type="common">Indian major carp</name>
    <name type="synonym">Cyprinus rohita</name>
    <dbReference type="NCBI Taxonomy" id="84645"/>
    <lineage>
        <taxon>Eukaryota</taxon>
        <taxon>Metazoa</taxon>
        <taxon>Chordata</taxon>
        <taxon>Craniata</taxon>
        <taxon>Vertebrata</taxon>
        <taxon>Euteleostomi</taxon>
        <taxon>Actinopterygii</taxon>
        <taxon>Neopterygii</taxon>
        <taxon>Teleostei</taxon>
        <taxon>Ostariophysi</taxon>
        <taxon>Cypriniformes</taxon>
        <taxon>Cyprinidae</taxon>
        <taxon>Labeoninae</taxon>
        <taxon>Labeonini</taxon>
        <taxon>Labeo</taxon>
    </lineage>
</organism>
<keyword evidence="1" id="KW-0175">Coiled coil</keyword>
<name>A0A498NQA6_LABRO</name>
<evidence type="ECO:0000313" key="3">
    <source>
        <dbReference type="EMBL" id="RXN33928.1"/>
    </source>
</evidence>
<keyword evidence="4" id="KW-1185">Reference proteome</keyword>
<proteinExistence type="predicted"/>
<feature type="coiled-coil region" evidence="1">
    <location>
        <begin position="31"/>
        <end position="72"/>
    </location>
</feature>
<dbReference type="Proteomes" id="UP000290572">
    <property type="component" value="Unassembled WGS sequence"/>
</dbReference>
<sequence>MTSQEDTVLQNEAQQLTCPFKNLFKDLLKDLGVSEEKLQATETRLNALENKMQEVLSRLANSEAQIEKIKMENSGCCSSEAAPGKRGFRRNTLEHEEWVDSTATEAPQGEVMLFVRAVWNENGKEMEGTIPDAWVNVAEKTLRWPTTRAKYCFDNHVAPKEDWETFPLLKVKFTSESLHDCEEYDQTSHAEQCEDEDEDEDVVVKKRMKKTKQFEDFVEGSDLSEATAEGEDKEERKGDASPMIPVFPTPPIKKSKNVGRDRSNSGTARSAGSDRSTSGSPRSAGHDIPTSRTARSAGRDRSTSGTARSAGCDRSTSGSPRSAGHDIPTSRTARSAGSDRSTSEFQKIVLTKLVTLTDEVKKLQRSVPNSRIQINKIDTLEEFEREEASLQDKNKFETLVFQLARVGGEDVKDCTHKVLDSPALPNLTFSPPSCLRGRIDEIVALSNRA</sequence>
<feature type="compositionally biased region" description="Polar residues" evidence="2">
    <location>
        <begin position="329"/>
        <end position="342"/>
    </location>
</feature>
<gene>
    <name evidence="3" type="ORF">ROHU_004231</name>
</gene>
<dbReference type="EMBL" id="QBIY01011232">
    <property type="protein sequence ID" value="RXN33928.1"/>
    <property type="molecule type" value="Genomic_DNA"/>
</dbReference>